<dbReference type="GO" id="GO:0006355">
    <property type="term" value="P:regulation of DNA-templated transcription"/>
    <property type="evidence" value="ECO:0007669"/>
    <property type="project" value="InterPro"/>
</dbReference>
<evidence type="ECO:0000259" key="1">
    <source>
        <dbReference type="Pfam" id="PF01402"/>
    </source>
</evidence>
<protein>
    <submittedName>
        <fullName evidence="2">Addiction module toxin RelE</fullName>
    </submittedName>
</protein>
<reference evidence="2 3" key="1">
    <citation type="submission" date="2018-03" db="EMBL/GenBank/DDBJ databases">
        <title>Neisseria weixii sp. nov., isolated from the intestinal contents of Tibetan Plateau pika (Ochotona curzoniae) in Yushu, Qinghai Province, China.</title>
        <authorList>
            <person name="Gui Z."/>
        </authorList>
    </citation>
    <scope>NUCLEOTIDE SEQUENCE [LARGE SCALE GENOMIC DNA]</scope>
    <source>
        <strain evidence="2 3">ATCC 51483</strain>
    </source>
</reference>
<dbReference type="InterPro" id="IPR002145">
    <property type="entry name" value="CopG"/>
</dbReference>
<dbReference type="CDD" id="cd22233">
    <property type="entry name" value="RHH_CopAso-like"/>
    <property type="match status" value="1"/>
</dbReference>
<dbReference type="Gene3D" id="1.10.1220.10">
    <property type="entry name" value="Met repressor-like"/>
    <property type="match status" value="1"/>
</dbReference>
<proteinExistence type="predicted"/>
<dbReference type="SUPFAM" id="SSF47598">
    <property type="entry name" value="Ribbon-helix-helix"/>
    <property type="match status" value="1"/>
</dbReference>
<name>A0A2P7U2P2_9NEIS</name>
<dbReference type="EMBL" id="PXYY01000005">
    <property type="protein sequence ID" value="PSJ81227.1"/>
    <property type="molecule type" value="Genomic_DNA"/>
</dbReference>
<gene>
    <name evidence="2" type="ORF">C7N83_01390</name>
</gene>
<dbReference type="InterPro" id="IPR010985">
    <property type="entry name" value="Ribbon_hlx_hlx"/>
</dbReference>
<dbReference type="InterPro" id="IPR013321">
    <property type="entry name" value="Arc_rbn_hlx_hlx"/>
</dbReference>
<accession>A0A2P7U2P2</accession>
<dbReference type="RefSeq" id="WP_106740071.1">
    <property type="nucleotide sequence ID" value="NZ_PXYY01000005.1"/>
</dbReference>
<sequence>MKTQTVPVAVKLPLDVKERLKIVAEQQDRSMHWLMREAVNQFLEREEHKAALRKEADASWQHYQETGRHVTLEEANDWMDKIIAGEEVGTLECHK</sequence>
<evidence type="ECO:0000313" key="3">
    <source>
        <dbReference type="Proteomes" id="UP000241868"/>
    </source>
</evidence>
<dbReference type="AlphaFoldDB" id="A0A2P7U2P2"/>
<organism evidence="2 3">
    <name type="scientific">Neisseria iguanae</name>
    <dbReference type="NCBI Taxonomy" id="90242"/>
    <lineage>
        <taxon>Bacteria</taxon>
        <taxon>Pseudomonadati</taxon>
        <taxon>Pseudomonadota</taxon>
        <taxon>Betaproteobacteria</taxon>
        <taxon>Neisseriales</taxon>
        <taxon>Neisseriaceae</taxon>
        <taxon>Neisseria</taxon>
    </lineage>
</organism>
<feature type="domain" description="Ribbon-helix-helix protein CopG" evidence="1">
    <location>
        <begin position="8"/>
        <end position="46"/>
    </location>
</feature>
<comment type="caution">
    <text evidence="2">The sequence shown here is derived from an EMBL/GenBank/DDBJ whole genome shotgun (WGS) entry which is preliminary data.</text>
</comment>
<dbReference type="OrthoDB" id="5298181at2"/>
<evidence type="ECO:0000313" key="2">
    <source>
        <dbReference type="EMBL" id="PSJ81227.1"/>
    </source>
</evidence>
<keyword evidence="3" id="KW-1185">Reference proteome</keyword>
<dbReference type="Pfam" id="PF01402">
    <property type="entry name" value="RHH_1"/>
    <property type="match status" value="1"/>
</dbReference>
<dbReference type="Proteomes" id="UP000241868">
    <property type="component" value="Unassembled WGS sequence"/>
</dbReference>